<name>A0A5N5N9H8_9ROSI</name>
<feature type="transmembrane region" description="Helical" evidence="1">
    <location>
        <begin position="142"/>
        <end position="168"/>
    </location>
</feature>
<dbReference type="PROSITE" id="PS50053">
    <property type="entry name" value="UBIQUITIN_2"/>
    <property type="match status" value="1"/>
</dbReference>
<keyword evidence="1" id="KW-0812">Transmembrane</keyword>
<evidence type="ECO:0000313" key="3">
    <source>
        <dbReference type="EMBL" id="KAB5564200.1"/>
    </source>
</evidence>
<sequence>MGEIIAEDEAKSNHSNIDDNCNMVEITVKTIGPSPPSRLLLPSPIKVCDLRKLVAENRHLPIENLRLILRGNVLHDSRDEDDIRLNNGDSMIVAVKPKPPAKHLRDGFDDDDDLKFQLPQSASRWKKRFYFFLHDKLKVPDILLMGLFSLSLKAWAVFILWFILAPVAHRWDLGPVYIIGTGFAIILLNLGRRQAGDLRSSAYSIFNEDFRELPGTLNADRLDRDIRAGQPGDESGSASPSKLFLLAATVLHEIGK</sequence>
<gene>
    <name evidence="3" type="ORF">DKX38_004254</name>
</gene>
<dbReference type="AlphaFoldDB" id="A0A5N5N9H8"/>
<dbReference type="Gene3D" id="3.10.20.90">
    <property type="entry name" value="Phosphatidylinositol 3-kinase Catalytic Subunit, Chain A, domain 1"/>
    <property type="match status" value="1"/>
</dbReference>
<dbReference type="Pfam" id="PF10260">
    <property type="entry name" value="SAYSvFN"/>
    <property type="match status" value="1"/>
</dbReference>
<evidence type="ECO:0000259" key="2">
    <source>
        <dbReference type="PROSITE" id="PS50053"/>
    </source>
</evidence>
<dbReference type="Proteomes" id="UP000326939">
    <property type="component" value="Chromosome 3"/>
</dbReference>
<keyword evidence="4" id="KW-1185">Reference proteome</keyword>
<accession>A0A5N5N9H8</accession>
<dbReference type="InterPro" id="IPR039159">
    <property type="entry name" value="SAYSD1"/>
</dbReference>
<dbReference type="InterPro" id="IPR029071">
    <property type="entry name" value="Ubiquitin-like_domsf"/>
</dbReference>
<proteinExistence type="predicted"/>
<dbReference type="CDD" id="cd17039">
    <property type="entry name" value="Ubl_ubiquitin_like"/>
    <property type="match status" value="1"/>
</dbReference>
<dbReference type="PANTHER" id="PTHR13527:SF0">
    <property type="entry name" value="SAYSVFN DOMAIN-CONTAINING PROTEIN 1"/>
    <property type="match status" value="1"/>
</dbReference>
<dbReference type="PANTHER" id="PTHR13527">
    <property type="entry name" value="SAYSVFN DOMAIN-CONTAINING PROTEIN 1"/>
    <property type="match status" value="1"/>
</dbReference>
<keyword evidence="1" id="KW-0472">Membrane</keyword>
<organism evidence="3 4">
    <name type="scientific">Salix brachista</name>
    <dbReference type="NCBI Taxonomy" id="2182728"/>
    <lineage>
        <taxon>Eukaryota</taxon>
        <taxon>Viridiplantae</taxon>
        <taxon>Streptophyta</taxon>
        <taxon>Embryophyta</taxon>
        <taxon>Tracheophyta</taxon>
        <taxon>Spermatophyta</taxon>
        <taxon>Magnoliopsida</taxon>
        <taxon>eudicotyledons</taxon>
        <taxon>Gunneridae</taxon>
        <taxon>Pentapetalae</taxon>
        <taxon>rosids</taxon>
        <taxon>fabids</taxon>
        <taxon>Malpighiales</taxon>
        <taxon>Salicaceae</taxon>
        <taxon>Saliceae</taxon>
        <taxon>Salix</taxon>
    </lineage>
</organism>
<dbReference type="InterPro" id="IPR000626">
    <property type="entry name" value="Ubiquitin-like_dom"/>
</dbReference>
<dbReference type="SUPFAM" id="SSF54236">
    <property type="entry name" value="Ubiquitin-like"/>
    <property type="match status" value="1"/>
</dbReference>
<dbReference type="InterPro" id="IPR019387">
    <property type="entry name" value="SAYSvFN_dom"/>
</dbReference>
<reference evidence="4" key="1">
    <citation type="journal article" date="2019" name="Gigascience">
        <title>De novo genome assembly of the endangered Acer yangbiense, a plant species with extremely small populations endemic to Yunnan Province, China.</title>
        <authorList>
            <person name="Yang J."/>
            <person name="Wariss H.M."/>
            <person name="Tao L."/>
            <person name="Zhang R."/>
            <person name="Yun Q."/>
            <person name="Hollingsworth P."/>
            <person name="Dao Z."/>
            <person name="Luo G."/>
            <person name="Guo H."/>
            <person name="Ma Y."/>
            <person name="Sun W."/>
        </authorList>
    </citation>
    <scope>NUCLEOTIDE SEQUENCE [LARGE SCALE GENOMIC DNA]</scope>
    <source>
        <strain evidence="4">cv. br00</strain>
    </source>
</reference>
<comment type="caution">
    <text evidence="3">The sequence shown here is derived from an EMBL/GenBank/DDBJ whole genome shotgun (WGS) entry which is preliminary data.</text>
</comment>
<feature type="domain" description="Ubiquitin-like" evidence="2">
    <location>
        <begin position="24"/>
        <end position="100"/>
    </location>
</feature>
<dbReference type="EMBL" id="VDCV01000003">
    <property type="protein sequence ID" value="KAB5564200.1"/>
    <property type="molecule type" value="Genomic_DNA"/>
</dbReference>
<keyword evidence="1" id="KW-1133">Transmembrane helix</keyword>
<evidence type="ECO:0000256" key="1">
    <source>
        <dbReference type="SAM" id="Phobius"/>
    </source>
</evidence>
<feature type="transmembrane region" description="Helical" evidence="1">
    <location>
        <begin position="174"/>
        <end position="191"/>
    </location>
</feature>
<evidence type="ECO:0000313" key="4">
    <source>
        <dbReference type="Proteomes" id="UP000326939"/>
    </source>
</evidence>
<protein>
    <recommendedName>
        <fullName evidence="2">Ubiquitin-like domain-containing protein</fullName>
    </recommendedName>
</protein>